<reference evidence="6 7" key="1">
    <citation type="journal article" date="2017" name="Mol. Biol. Evol.">
        <title>The 4-celled Tetrabaena socialis nuclear genome reveals the essential components for genetic control of cell number at the origin of multicellularity in the volvocine lineage.</title>
        <authorList>
            <person name="Featherston J."/>
            <person name="Arakaki Y."/>
            <person name="Hanschen E.R."/>
            <person name="Ferris P.J."/>
            <person name="Michod R.E."/>
            <person name="Olson B.J.S.C."/>
            <person name="Nozaki H."/>
            <person name="Durand P.M."/>
        </authorList>
    </citation>
    <scope>NUCLEOTIDE SEQUENCE [LARGE SCALE GENOMIC DNA]</scope>
    <source>
        <strain evidence="6 7">NIES-571</strain>
    </source>
</reference>
<dbReference type="EMBL" id="PGGS01000128">
    <property type="protein sequence ID" value="PNH08467.1"/>
    <property type="molecule type" value="Genomic_DNA"/>
</dbReference>
<keyword evidence="7" id="KW-1185">Reference proteome</keyword>
<feature type="region of interest" description="Disordered" evidence="5">
    <location>
        <begin position="69"/>
        <end position="113"/>
    </location>
</feature>
<evidence type="ECO:0000256" key="3">
    <source>
        <dbReference type="ARBA" id="ARBA00023135"/>
    </source>
</evidence>
<gene>
    <name evidence="6" type="ORF">TSOC_005046</name>
</gene>
<dbReference type="PANTHER" id="PTHR17453">
    <property type="entry name" value="SIGNAL RECOGNITION PARTICLE 19 KD PROTEIN"/>
    <property type="match status" value="1"/>
</dbReference>
<comment type="subcellular location">
    <subcellularLocation>
        <location evidence="1">Cytoplasm</location>
    </subcellularLocation>
</comment>
<evidence type="ECO:0000256" key="5">
    <source>
        <dbReference type="SAM" id="MobiDB-lite"/>
    </source>
</evidence>
<evidence type="ECO:0000256" key="4">
    <source>
        <dbReference type="ARBA" id="ARBA00023274"/>
    </source>
</evidence>
<keyword evidence="4" id="KW-0687">Ribonucleoprotein</keyword>
<feature type="region of interest" description="Disordered" evidence="5">
    <location>
        <begin position="1"/>
        <end position="51"/>
    </location>
</feature>
<keyword evidence="3" id="KW-0733">Signal recognition particle</keyword>
<keyword evidence="2" id="KW-0963">Cytoplasm</keyword>
<proteinExistence type="predicted"/>
<sequence>MAVAAATATATVTATVPAAVPRKHYPRDYLPKGRIKVQLRGDDGKPINPDIPDRRTLLLRLAELVPKHPGRAAHAKAKTAAASKAAEAPSGSGAGGSNSNKPAPSKKGKKGKK</sequence>
<dbReference type="GO" id="GO:0005786">
    <property type="term" value="C:signal recognition particle, endoplasmic reticulum targeting"/>
    <property type="evidence" value="ECO:0007669"/>
    <property type="project" value="UniProtKB-KW"/>
</dbReference>
<dbReference type="AlphaFoldDB" id="A0A2J8A7H6"/>
<feature type="compositionally biased region" description="Basic and acidic residues" evidence="5">
    <location>
        <begin position="39"/>
        <end position="51"/>
    </location>
</feature>
<dbReference type="SUPFAM" id="SSF69695">
    <property type="entry name" value="SRP19"/>
    <property type="match status" value="1"/>
</dbReference>
<feature type="compositionally biased region" description="Basic residues" evidence="5">
    <location>
        <begin position="104"/>
        <end position="113"/>
    </location>
</feature>
<name>A0A2J8A7H6_9CHLO</name>
<evidence type="ECO:0000313" key="7">
    <source>
        <dbReference type="Proteomes" id="UP000236333"/>
    </source>
</evidence>
<accession>A0A2J8A7H6</accession>
<evidence type="ECO:0000313" key="6">
    <source>
        <dbReference type="EMBL" id="PNH08467.1"/>
    </source>
</evidence>
<dbReference type="Gene3D" id="3.30.56.30">
    <property type="entry name" value="Signal recognition particle, SRP19-like subunit"/>
    <property type="match status" value="1"/>
</dbReference>
<dbReference type="PANTHER" id="PTHR17453:SF0">
    <property type="entry name" value="SIGNAL RECOGNITION PARTICLE 19 KDA PROTEIN"/>
    <property type="match status" value="1"/>
</dbReference>
<dbReference type="OrthoDB" id="2190947at2759"/>
<feature type="compositionally biased region" description="Low complexity" evidence="5">
    <location>
        <begin position="1"/>
        <end position="20"/>
    </location>
</feature>
<dbReference type="InterPro" id="IPR002778">
    <property type="entry name" value="Signal_recog_particle_SRP19"/>
</dbReference>
<dbReference type="Proteomes" id="UP000236333">
    <property type="component" value="Unassembled WGS sequence"/>
</dbReference>
<evidence type="ECO:0000256" key="2">
    <source>
        <dbReference type="ARBA" id="ARBA00022490"/>
    </source>
</evidence>
<protein>
    <submittedName>
        <fullName evidence="6">Signal recognition particle protein</fullName>
    </submittedName>
</protein>
<feature type="compositionally biased region" description="Low complexity" evidence="5">
    <location>
        <begin position="78"/>
        <end position="103"/>
    </location>
</feature>
<organism evidence="6 7">
    <name type="scientific">Tetrabaena socialis</name>
    <dbReference type="NCBI Taxonomy" id="47790"/>
    <lineage>
        <taxon>Eukaryota</taxon>
        <taxon>Viridiplantae</taxon>
        <taxon>Chlorophyta</taxon>
        <taxon>core chlorophytes</taxon>
        <taxon>Chlorophyceae</taxon>
        <taxon>CS clade</taxon>
        <taxon>Chlamydomonadales</taxon>
        <taxon>Tetrabaenaceae</taxon>
        <taxon>Tetrabaena</taxon>
    </lineage>
</organism>
<dbReference type="GO" id="GO:0008312">
    <property type="term" value="F:7S RNA binding"/>
    <property type="evidence" value="ECO:0007669"/>
    <property type="project" value="InterPro"/>
</dbReference>
<dbReference type="Pfam" id="PF01922">
    <property type="entry name" value="SRP19"/>
    <property type="match status" value="1"/>
</dbReference>
<dbReference type="GO" id="GO:0006617">
    <property type="term" value="P:SRP-dependent cotranslational protein targeting to membrane, signal sequence recognition"/>
    <property type="evidence" value="ECO:0007669"/>
    <property type="project" value="TreeGrafter"/>
</dbReference>
<evidence type="ECO:0000256" key="1">
    <source>
        <dbReference type="ARBA" id="ARBA00004496"/>
    </source>
</evidence>
<dbReference type="InterPro" id="IPR036521">
    <property type="entry name" value="SRP19-like_sf"/>
</dbReference>
<comment type="caution">
    <text evidence="6">The sequence shown here is derived from an EMBL/GenBank/DDBJ whole genome shotgun (WGS) entry which is preliminary data.</text>
</comment>